<dbReference type="Pfam" id="PF06421">
    <property type="entry name" value="LepA_C"/>
    <property type="match status" value="1"/>
</dbReference>
<protein>
    <recommendedName>
        <fullName evidence="10">Elongation factor 4</fullName>
    </recommendedName>
</protein>
<dbReference type="InterPro" id="IPR013842">
    <property type="entry name" value="LepA_CTD"/>
</dbReference>
<dbReference type="EMBL" id="JAKMAI010000007">
    <property type="protein sequence ID" value="MCM0158292.1"/>
    <property type="molecule type" value="Genomic_DNA"/>
</dbReference>
<proteinExistence type="predicted"/>
<evidence type="ECO:0000256" key="5">
    <source>
        <dbReference type="ARBA" id="ARBA00023136"/>
    </source>
</evidence>
<dbReference type="Gene3D" id="3.30.70.240">
    <property type="match status" value="1"/>
</dbReference>
<dbReference type="InterPro" id="IPR000640">
    <property type="entry name" value="EFG_V-like"/>
</dbReference>
<name>A0ABT0TXH6_9GAMM</name>
<gene>
    <name evidence="8" type="ORF">L7J86_00615</name>
</gene>
<dbReference type="Pfam" id="PF00679">
    <property type="entry name" value="EFG_C"/>
    <property type="match status" value="1"/>
</dbReference>
<comment type="caution">
    <text evidence="8">The sequence shown here is derived from an EMBL/GenBank/DDBJ whole genome shotgun (WGS) entry which is preliminary data.</text>
</comment>
<sequence length="178" mass="21169">MKLCFDNRGIHLNTKIFNNINNIELIYEMPMYEIINNFIDKLKSISNGYASFSYNFINFKKKNNYILTVLINNNKIDDLSIIVNKNNYINISENILDKLKNNIERKQFNIKVQILLNNKIIKKIIIKQYRKNVINKCYGGDITRKKKLLKKQKKGKNKMKNFGKINVTKKEIYKILEI</sequence>
<keyword evidence="4" id="KW-0342">GTP-binding</keyword>
<evidence type="ECO:0000259" key="6">
    <source>
        <dbReference type="Pfam" id="PF00679"/>
    </source>
</evidence>
<evidence type="ECO:0000256" key="1">
    <source>
        <dbReference type="ARBA" id="ARBA00022741"/>
    </source>
</evidence>
<keyword evidence="1" id="KW-0547">Nucleotide-binding</keyword>
<evidence type="ECO:0000256" key="3">
    <source>
        <dbReference type="ARBA" id="ARBA00022917"/>
    </source>
</evidence>
<dbReference type="SUPFAM" id="SSF54980">
    <property type="entry name" value="EF-G C-terminal domain-like"/>
    <property type="match status" value="1"/>
</dbReference>
<dbReference type="InterPro" id="IPR035647">
    <property type="entry name" value="EFG_III/V"/>
</dbReference>
<keyword evidence="9" id="KW-1185">Reference proteome</keyword>
<dbReference type="InterPro" id="IPR006297">
    <property type="entry name" value="EF-4"/>
</dbReference>
<evidence type="ECO:0000313" key="9">
    <source>
        <dbReference type="Proteomes" id="UP001203831"/>
    </source>
</evidence>
<keyword evidence="2" id="KW-0378">Hydrolase</keyword>
<dbReference type="InterPro" id="IPR038363">
    <property type="entry name" value="LepA_C_sf"/>
</dbReference>
<reference evidence="8" key="1">
    <citation type="submission" date="2022-01" db="EMBL/GenBank/DDBJ databases">
        <title>Genome assemble of Metamasius hemipterus Nardonella endosymbiont.</title>
        <authorList>
            <person name="Palmieri L."/>
            <person name="Pavarini R."/>
            <person name="Sharma P."/>
        </authorList>
    </citation>
    <scope>NUCLEOTIDE SEQUENCE [LARGE SCALE GENOMIC DNA]</scope>
    <source>
        <strain evidence="8">NARMHE1</strain>
    </source>
</reference>
<dbReference type="Proteomes" id="UP001203831">
    <property type="component" value="Unassembled WGS sequence"/>
</dbReference>
<evidence type="ECO:0008006" key="10">
    <source>
        <dbReference type="Google" id="ProtNLM"/>
    </source>
</evidence>
<feature type="domain" description="GTP-binding protein LepA C-terminal" evidence="7">
    <location>
        <begin position="71"/>
        <end position="176"/>
    </location>
</feature>
<dbReference type="PANTHER" id="PTHR43512:SF4">
    <property type="entry name" value="TRANSLATION FACTOR GUF1 HOMOLOG, CHLOROPLASTIC"/>
    <property type="match status" value="1"/>
</dbReference>
<feature type="domain" description="Elongation factor EFG" evidence="6">
    <location>
        <begin position="6"/>
        <end position="66"/>
    </location>
</feature>
<keyword evidence="5" id="KW-0472">Membrane</keyword>
<dbReference type="Gene3D" id="3.30.70.2570">
    <property type="entry name" value="Elongation factor 4, C-terminal domain"/>
    <property type="match status" value="1"/>
</dbReference>
<evidence type="ECO:0000313" key="8">
    <source>
        <dbReference type="EMBL" id="MCM0158292.1"/>
    </source>
</evidence>
<evidence type="ECO:0000256" key="2">
    <source>
        <dbReference type="ARBA" id="ARBA00022801"/>
    </source>
</evidence>
<accession>A0ABT0TXH6</accession>
<evidence type="ECO:0000256" key="4">
    <source>
        <dbReference type="ARBA" id="ARBA00023134"/>
    </source>
</evidence>
<evidence type="ECO:0000259" key="7">
    <source>
        <dbReference type="Pfam" id="PF06421"/>
    </source>
</evidence>
<organism evidence="8 9">
    <name type="scientific">endosymbiont of Metamasius hemipterus</name>
    <dbReference type="NCBI Taxonomy" id="204627"/>
    <lineage>
        <taxon>Bacteria</taxon>
        <taxon>Pseudomonadati</taxon>
        <taxon>Pseudomonadota</taxon>
        <taxon>Gammaproteobacteria</taxon>
        <taxon>Candidatus Nardonella</taxon>
    </lineage>
</organism>
<keyword evidence="3" id="KW-0648">Protein biosynthesis</keyword>
<dbReference type="PANTHER" id="PTHR43512">
    <property type="entry name" value="TRANSLATION FACTOR GUF1-RELATED"/>
    <property type="match status" value="1"/>
</dbReference>